<evidence type="ECO:0008006" key="4">
    <source>
        <dbReference type="Google" id="ProtNLM"/>
    </source>
</evidence>
<keyword evidence="1" id="KW-0732">Signal</keyword>
<protein>
    <recommendedName>
        <fullName evidence="4">Secreted protein</fullName>
    </recommendedName>
</protein>
<proteinExistence type="predicted"/>
<sequence length="68" mass="7189">MLMMSLPLPASMVVRIAHAPIWTVSSPLPAEMVEVVPLSAEMVSLPSPPSTEAVALSLTRRESLPAPP</sequence>
<gene>
    <name evidence="2" type="ORF">RSP824_16715</name>
</gene>
<dbReference type="AlphaFoldDB" id="A0AA86IRJ1"/>
<feature type="chain" id="PRO_5041735168" description="Secreted protein" evidence="1">
    <location>
        <begin position="20"/>
        <end position="68"/>
    </location>
</feature>
<name>A0AA86IRJ1_RALSL</name>
<organism evidence="2 3">
    <name type="scientific">Ralstonia solanacearum</name>
    <name type="common">Pseudomonas solanacearum</name>
    <dbReference type="NCBI Taxonomy" id="305"/>
    <lineage>
        <taxon>Bacteria</taxon>
        <taxon>Pseudomonadati</taxon>
        <taxon>Pseudomonadota</taxon>
        <taxon>Betaproteobacteria</taxon>
        <taxon>Burkholderiales</taxon>
        <taxon>Burkholderiaceae</taxon>
        <taxon>Ralstonia</taxon>
        <taxon>Ralstonia solanacearum species complex</taxon>
    </lineage>
</organism>
<accession>A0AA86IRJ1</accession>
<evidence type="ECO:0000313" key="3">
    <source>
        <dbReference type="Proteomes" id="UP000262427"/>
    </source>
</evidence>
<feature type="signal peptide" evidence="1">
    <location>
        <begin position="1"/>
        <end position="19"/>
    </location>
</feature>
<dbReference type="EMBL" id="CP025741">
    <property type="protein sequence ID" value="AYA47970.1"/>
    <property type="molecule type" value="Genomic_DNA"/>
</dbReference>
<evidence type="ECO:0000256" key="1">
    <source>
        <dbReference type="SAM" id="SignalP"/>
    </source>
</evidence>
<reference evidence="3" key="1">
    <citation type="submission" date="2018-01" db="EMBL/GenBank/DDBJ databases">
        <title>Raltonia solanacearum P824 infects blueberry.</title>
        <authorList>
            <person name="Bocsanczy A.M."/>
            <person name="Norman D.J."/>
        </authorList>
    </citation>
    <scope>NUCLEOTIDE SEQUENCE [LARGE SCALE GENOMIC DNA]</scope>
    <source>
        <strain evidence="3">P824</strain>
    </source>
</reference>
<evidence type="ECO:0000313" key="2">
    <source>
        <dbReference type="EMBL" id="AYA47970.1"/>
    </source>
</evidence>
<dbReference type="Proteomes" id="UP000262427">
    <property type="component" value="Chromosome CM"/>
</dbReference>